<dbReference type="InterPro" id="IPR017978">
    <property type="entry name" value="GPCR_3_C"/>
</dbReference>
<dbReference type="Pfam" id="PF00003">
    <property type="entry name" value="7tm_3"/>
    <property type="match status" value="1"/>
</dbReference>
<feature type="transmembrane region" description="Helical" evidence="12">
    <location>
        <begin position="762"/>
        <end position="782"/>
    </location>
</feature>
<evidence type="ECO:0000256" key="4">
    <source>
        <dbReference type="ARBA" id="ARBA00022729"/>
    </source>
</evidence>
<evidence type="ECO:0000313" key="16">
    <source>
        <dbReference type="Proteomes" id="UP001163046"/>
    </source>
</evidence>
<dbReference type="PROSITE" id="PS50259">
    <property type="entry name" value="G_PROTEIN_RECEP_F3_4"/>
    <property type="match status" value="1"/>
</dbReference>
<name>A0A9W9Z7U6_9CNID</name>
<evidence type="ECO:0000256" key="6">
    <source>
        <dbReference type="ARBA" id="ARBA00023040"/>
    </source>
</evidence>
<keyword evidence="2" id="KW-1003">Cell membrane</keyword>
<evidence type="ECO:0000259" key="14">
    <source>
        <dbReference type="PROSITE" id="PS50259"/>
    </source>
</evidence>
<keyword evidence="4 13" id="KW-0732">Signal</keyword>
<accession>A0A9W9Z7U6</accession>
<keyword evidence="6" id="KW-0297">G-protein coupled receptor</keyword>
<feature type="transmembrane region" description="Helical" evidence="12">
    <location>
        <begin position="694"/>
        <end position="715"/>
    </location>
</feature>
<dbReference type="Proteomes" id="UP001163046">
    <property type="component" value="Unassembled WGS sequence"/>
</dbReference>
<evidence type="ECO:0000313" key="15">
    <source>
        <dbReference type="EMBL" id="KAJ7376460.1"/>
    </source>
</evidence>
<dbReference type="Pfam" id="PF01094">
    <property type="entry name" value="ANF_receptor"/>
    <property type="match status" value="1"/>
</dbReference>
<dbReference type="PROSITE" id="PS00981">
    <property type="entry name" value="G_PROTEIN_RECEP_F3_3"/>
    <property type="match status" value="1"/>
</dbReference>
<proteinExistence type="predicted"/>
<comment type="caution">
    <text evidence="15">The sequence shown here is derived from an EMBL/GenBank/DDBJ whole genome shotgun (WGS) entry which is preliminary data.</text>
</comment>
<evidence type="ECO:0000256" key="12">
    <source>
        <dbReference type="SAM" id="Phobius"/>
    </source>
</evidence>
<dbReference type="InterPro" id="IPR017979">
    <property type="entry name" value="GPCR_3_CS"/>
</dbReference>
<dbReference type="PRINTS" id="PR01176">
    <property type="entry name" value="GABABRECEPTR"/>
</dbReference>
<feature type="transmembrane region" description="Helical" evidence="12">
    <location>
        <begin position="635"/>
        <end position="658"/>
    </location>
</feature>
<dbReference type="OrthoDB" id="2150267at2759"/>
<dbReference type="CDD" id="cd06366">
    <property type="entry name" value="PBP1_GABAb_receptor"/>
    <property type="match status" value="1"/>
</dbReference>
<keyword evidence="16" id="KW-1185">Reference proteome</keyword>
<dbReference type="InterPro" id="IPR002455">
    <property type="entry name" value="GPCR3_GABA-B"/>
</dbReference>
<comment type="subcellular location">
    <subcellularLocation>
        <location evidence="1">Cell membrane</location>
        <topology evidence="1">Multi-pass membrane protein</topology>
    </subcellularLocation>
</comment>
<evidence type="ECO:0000256" key="10">
    <source>
        <dbReference type="ARBA" id="ARBA00023224"/>
    </source>
</evidence>
<dbReference type="FunFam" id="3.40.50.2300:FF:000063">
    <property type="entry name" value="Gamma-aminobutyric acid type B receptor subunit"/>
    <property type="match status" value="1"/>
</dbReference>
<feature type="transmembrane region" description="Helical" evidence="12">
    <location>
        <begin position="513"/>
        <end position="541"/>
    </location>
</feature>
<evidence type="ECO:0000256" key="3">
    <source>
        <dbReference type="ARBA" id="ARBA00022692"/>
    </source>
</evidence>
<dbReference type="PANTHER" id="PTHR10519">
    <property type="entry name" value="GABA-B RECEPTOR"/>
    <property type="match status" value="1"/>
</dbReference>
<evidence type="ECO:0000256" key="13">
    <source>
        <dbReference type="SAM" id="SignalP"/>
    </source>
</evidence>
<dbReference type="InterPro" id="IPR028082">
    <property type="entry name" value="Peripla_BP_I"/>
</dbReference>
<feature type="transmembrane region" description="Helical" evidence="12">
    <location>
        <begin position="594"/>
        <end position="615"/>
    </location>
</feature>
<feature type="chain" id="PRO_5040724698" description="Gamma-aminobutyric acid type B receptor subunit 2" evidence="13">
    <location>
        <begin position="26"/>
        <end position="901"/>
    </location>
</feature>
<dbReference type="CDD" id="cd15047">
    <property type="entry name" value="7tmC_GABA-B-like"/>
    <property type="match status" value="1"/>
</dbReference>
<evidence type="ECO:0000256" key="11">
    <source>
        <dbReference type="ARBA" id="ARBA00073785"/>
    </source>
</evidence>
<keyword evidence="7 12" id="KW-0472">Membrane</keyword>
<dbReference type="Gene3D" id="3.40.50.2300">
    <property type="match status" value="2"/>
</dbReference>
<organism evidence="15 16">
    <name type="scientific">Desmophyllum pertusum</name>
    <dbReference type="NCBI Taxonomy" id="174260"/>
    <lineage>
        <taxon>Eukaryota</taxon>
        <taxon>Metazoa</taxon>
        <taxon>Cnidaria</taxon>
        <taxon>Anthozoa</taxon>
        <taxon>Hexacorallia</taxon>
        <taxon>Scleractinia</taxon>
        <taxon>Caryophylliina</taxon>
        <taxon>Caryophylliidae</taxon>
        <taxon>Desmophyllum</taxon>
    </lineage>
</organism>
<keyword evidence="5 12" id="KW-1133">Transmembrane helix</keyword>
<evidence type="ECO:0000256" key="1">
    <source>
        <dbReference type="ARBA" id="ARBA00004651"/>
    </source>
</evidence>
<gene>
    <name evidence="15" type="ORF">OS493_034447</name>
</gene>
<dbReference type="SUPFAM" id="SSF53822">
    <property type="entry name" value="Periplasmic binding protein-like I"/>
    <property type="match status" value="1"/>
</dbReference>
<dbReference type="AlphaFoldDB" id="A0A9W9Z7U6"/>
<protein>
    <recommendedName>
        <fullName evidence="11">Gamma-aminobutyric acid type B receptor subunit 2</fullName>
    </recommendedName>
</protein>
<dbReference type="GO" id="GO:0007214">
    <property type="term" value="P:gamma-aminobutyric acid signaling pathway"/>
    <property type="evidence" value="ECO:0007669"/>
    <property type="project" value="TreeGrafter"/>
</dbReference>
<dbReference type="InterPro" id="IPR001828">
    <property type="entry name" value="ANF_lig-bd_rcpt"/>
</dbReference>
<evidence type="ECO:0000256" key="2">
    <source>
        <dbReference type="ARBA" id="ARBA00022475"/>
    </source>
</evidence>
<evidence type="ECO:0000256" key="9">
    <source>
        <dbReference type="ARBA" id="ARBA00023180"/>
    </source>
</evidence>
<evidence type="ECO:0000256" key="8">
    <source>
        <dbReference type="ARBA" id="ARBA00023170"/>
    </source>
</evidence>
<keyword evidence="3 12" id="KW-0812">Transmembrane</keyword>
<keyword evidence="10" id="KW-0807">Transducer</keyword>
<dbReference type="GO" id="GO:0004965">
    <property type="term" value="F:G protein-coupled GABA receptor activity"/>
    <property type="evidence" value="ECO:0007669"/>
    <property type="project" value="InterPro"/>
</dbReference>
<feature type="transmembrane region" description="Helical" evidence="12">
    <location>
        <begin position="735"/>
        <end position="756"/>
    </location>
</feature>
<dbReference type="PRINTS" id="PR01177">
    <property type="entry name" value="GABAB1RECPTR"/>
</dbReference>
<dbReference type="PANTHER" id="PTHR10519:SF74">
    <property type="entry name" value="GAMMA-AMINOBUTYRIC ACID TYPE B RECEPTOR SUBUNIT 2"/>
    <property type="match status" value="1"/>
</dbReference>
<evidence type="ECO:0000256" key="5">
    <source>
        <dbReference type="ARBA" id="ARBA00022989"/>
    </source>
</evidence>
<reference evidence="15" key="1">
    <citation type="submission" date="2023-01" db="EMBL/GenBank/DDBJ databases">
        <title>Genome assembly of the deep-sea coral Lophelia pertusa.</title>
        <authorList>
            <person name="Herrera S."/>
            <person name="Cordes E."/>
        </authorList>
    </citation>
    <scope>NUCLEOTIDE SEQUENCE</scope>
    <source>
        <strain evidence="15">USNM1676648</strain>
        <tissue evidence="15">Polyp</tissue>
    </source>
</reference>
<dbReference type="EMBL" id="MU826398">
    <property type="protein sequence ID" value="KAJ7376460.1"/>
    <property type="molecule type" value="Genomic_DNA"/>
</dbReference>
<feature type="signal peptide" evidence="13">
    <location>
        <begin position="1"/>
        <end position="25"/>
    </location>
</feature>
<keyword evidence="8" id="KW-0675">Receptor</keyword>
<evidence type="ECO:0000256" key="7">
    <source>
        <dbReference type="ARBA" id="ARBA00023136"/>
    </source>
</evidence>
<feature type="transmembrane region" description="Helical" evidence="12">
    <location>
        <begin position="561"/>
        <end position="582"/>
    </location>
</feature>
<feature type="domain" description="G-protein coupled receptors family 3 profile" evidence="14">
    <location>
        <begin position="520"/>
        <end position="793"/>
    </location>
</feature>
<dbReference type="GO" id="GO:0038039">
    <property type="term" value="C:G protein-coupled receptor heterodimeric complex"/>
    <property type="evidence" value="ECO:0007669"/>
    <property type="project" value="TreeGrafter"/>
</dbReference>
<sequence>MKSKGYPRLSIGLTCFLVLVQNVFCRLHFETSTELCCEELSNSSDFHCWNKTQEMKNTTNTTTFAHCTQEMSTKTCFNVTALQPCRDDDAAGNIIEPGKRKIHIGAFVPFLKDDRYGHFTAMKIAIELINNRTDILDNYTLILDSEDTTSASGAYATEAFFKLLNKKERPVILIGPSSTAALEPIAEAAPLWELVQVSYVSGSPKFESRLKYANTYRAAPSSTSYSKAKVAFIKYYGWKRVAILHQYDPEFFSPTVAKLKIELEKNKISMIAVEGFEELGDVSFQMDKLKSLDARIIIGEFSYVGARNVFCEAFKKKMYGSHYAWIIFGEFEPSKLFRSSSEKCTSNELKEASDRYISTIKLDIRQDNHTTFSGMTSESFWSEMTRLNKNRKLRKSSAYAFDVAWVIALTLDAALANGMKYENLLKRTYKEVRLIRKWIENTNFQGITGPVRFDRNKERVGTVLIKQNKGGNETRIGQHFTFSDELHIFESQRDSIWQDNKPPKDHTVRHLEFMLIPLPLIIIMWLMAALGIICSSSFLYFNIINRKNRIIKMSSPKLNNIIILGCILCYASIVLLGLDARFLDIEAYGNNCNARTAVLCIGFSLSFGAMFSKTWRVHKIFTAAKTLKKMAIRDLHLVVIVAGLLAVDVVFLSIWIAIDPLQAEILTFKEMIRKEQDTIIIPALYQCTCRYKTYFLGALFAYKGILLLFGLFLAWETRNVTIPALNDSKYIGMSVYNVVVLSIIGAIVAIALDGSMYYEAPFAISSLCLIVCTTATLLLVFVPKIYQFLMKDESLATQATSMHVGQTRTRAQSHSLSYGSPVLKERHTSVTCKATQTDYDVPGSAVNGVMFKYKGGSSSDDIPYEIRMDDIKLNDTMVVAFSPLTSEAVIKNCYSGAPSST</sequence>
<keyword evidence="9" id="KW-0325">Glycoprotein</keyword>